<feature type="compositionally biased region" description="Polar residues" evidence="5">
    <location>
        <begin position="91"/>
        <end position="100"/>
    </location>
</feature>
<keyword evidence="3" id="KW-0804">Transcription</keyword>
<organism evidence="7 8">
    <name type="scientific">Apiospora arundinis</name>
    <dbReference type="NCBI Taxonomy" id="335852"/>
    <lineage>
        <taxon>Eukaryota</taxon>
        <taxon>Fungi</taxon>
        <taxon>Dikarya</taxon>
        <taxon>Ascomycota</taxon>
        <taxon>Pezizomycotina</taxon>
        <taxon>Sordariomycetes</taxon>
        <taxon>Xylariomycetidae</taxon>
        <taxon>Amphisphaeriales</taxon>
        <taxon>Apiosporaceae</taxon>
        <taxon>Apiospora</taxon>
    </lineage>
</organism>
<dbReference type="SUPFAM" id="SSF57701">
    <property type="entry name" value="Zn2/Cys6 DNA-binding domain"/>
    <property type="match status" value="1"/>
</dbReference>
<comment type="caution">
    <text evidence="7">The sequence shown here is derived from an EMBL/GenBank/DDBJ whole genome shotgun (WGS) entry which is preliminary data.</text>
</comment>
<accession>A0ABR2I2N5</accession>
<dbReference type="InterPro" id="IPR001138">
    <property type="entry name" value="Zn2Cys6_DnaBD"/>
</dbReference>
<dbReference type="InterPro" id="IPR036864">
    <property type="entry name" value="Zn2-C6_fun-type_DNA-bd_sf"/>
</dbReference>
<evidence type="ECO:0000256" key="4">
    <source>
        <dbReference type="ARBA" id="ARBA00023242"/>
    </source>
</evidence>
<reference evidence="7 8" key="1">
    <citation type="journal article" date="2024" name="IMA Fungus">
        <title>Apiospora arundinis, a panoply of carbohydrate-active enzymes and secondary metabolites.</title>
        <authorList>
            <person name="Sorensen T."/>
            <person name="Petersen C."/>
            <person name="Muurmann A.T."/>
            <person name="Christiansen J.V."/>
            <person name="Brundto M.L."/>
            <person name="Overgaard C.K."/>
            <person name="Boysen A.T."/>
            <person name="Wollenberg R.D."/>
            <person name="Larsen T.O."/>
            <person name="Sorensen J.L."/>
            <person name="Nielsen K.L."/>
            <person name="Sondergaard T.E."/>
        </authorList>
    </citation>
    <scope>NUCLEOTIDE SEQUENCE [LARGE SCALE GENOMIC DNA]</scope>
    <source>
        <strain evidence="7 8">AAU 773</strain>
    </source>
</reference>
<feature type="region of interest" description="Disordered" evidence="5">
    <location>
        <begin position="635"/>
        <end position="696"/>
    </location>
</feature>
<feature type="region of interest" description="Disordered" evidence="5">
    <location>
        <begin position="70"/>
        <end position="120"/>
    </location>
</feature>
<dbReference type="Pfam" id="PF00172">
    <property type="entry name" value="Zn_clus"/>
    <property type="match status" value="1"/>
</dbReference>
<evidence type="ECO:0000256" key="3">
    <source>
        <dbReference type="ARBA" id="ARBA00023163"/>
    </source>
</evidence>
<dbReference type="SMART" id="SM00066">
    <property type="entry name" value="GAL4"/>
    <property type="match status" value="1"/>
</dbReference>
<dbReference type="PROSITE" id="PS50048">
    <property type="entry name" value="ZN2_CY6_FUNGAL_2"/>
    <property type="match status" value="1"/>
</dbReference>
<dbReference type="CDD" id="cd00067">
    <property type="entry name" value="GAL4"/>
    <property type="match status" value="1"/>
</dbReference>
<gene>
    <name evidence="7" type="ORF">PGQ11_012566</name>
</gene>
<feature type="region of interest" description="Disordered" evidence="5">
    <location>
        <begin position="1"/>
        <end position="33"/>
    </location>
</feature>
<protein>
    <recommendedName>
        <fullName evidence="6">Zn(2)-C6 fungal-type domain-containing protein</fullName>
    </recommendedName>
</protein>
<proteinExistence type="predicted"/>
<evidence type="ECO:0000256" key="2">
    <source>
        <dbReference type="ARBA" id="ARBA00023015"/>
    </source>
</evidence>
<sequence length="792" mass="87045">MISKPPAGHGDDPASPVGESGPQPKRRKIRRGTQSCWECKRRKVRCTYARPTDSICDGCRSRHTECISQEFEDDASSASPTGRESARQSRAVESQSQPYSKDTPGNEASPRAKRHHEDGPTIDRACLSHSLLSSSTHLSQNEISHALIEIWPSEEELGFILSIPVQVSTLYHGIICKSYSHLFSDEVYEAPRELLKLPASGSHPVFIARKLLLLASWLQGIPQNHSATIESHRKENYYVYSSQLVGTVSRLVTSQDELVNSVEGIECIMIESMYLNNGGHLRRAWFTNRKAMAIAQMLGLDQEASASDAAYLDAKSSRLRIDTGYMWLRLVLSDRYLSLMLGLPPGTLDNVFATTKALADCSDIERFERMMGVAAGLILQRNQAERLDIAHTQNIDALLQEAATCKPPQWWSGDGLRFCEFSEAGEDFQQSIRLVNQIAYHHLLIQLHLPYMLQQPPPTTSDNYDYSKMAAAIASRAILAQFVDFRTSETSSAYCRGIDFIAFTASMTLCLAHMECGRCRYSNPRGHISGSGYSAFHALRHQRLSDRGLIERTLQIMDGMAARSKDVVARKISELLGPLLQLENDSASGVEYRVSHSTSSDVATSPESQWTSVVSGEGTSSVLSVQIPYFGSVKIERSPDSGRGSNDPGVTISRSDDSVASVSEQAAHGDVVGRCDSSSSQLAHPAQFNQQSQGPNVETHRFGYEITAAQPSNADWQAVPSFVGHLNPRRSPAQVSTSQVFDGEDQPTTRSSLHTVAEPADANLLVSGLDTELENWVLQGVDAAFFGSLLSD</sequence>
<dbReference type="PANTHER" id="PTHR47840:SF1">
    <property type="entry name" value="ZN(II)2CYS6 TRANSCRIPTION FACTOR (EUROFUNG)"/>
    <property type="match status" value="1"/>
</dbReference>
<keyword evidence="4" id="KW-0539">Nucleus</keyword>
<evidence type="ECO:0000313" key="8">
    <source>
        <dbReference type="Proteomes" id="UP001390339"/>
    </source>
</evidence>
<dbReference type="EMBL" id="JAPCWZ010000007">
    <property type="protein sequence ID" value="KAK8856654.1"/>
    <property type="molecule type" value="Genomic_DNA"/>
</dbReference>
<evidence type="ECO:0000259" key="6">
    <source>
        <dbReference type="PROSITE" id="PS50048"/>
    </source>
</evidence>
<dbReference type="InterPro" id="IPR007219">
    <property type="entry name" value="XnlR_reg_dom"/>
</dbReference>
<feature type="compositionally biased region" description="Polar residues" evidence="5">
    <location>
        <begin position="676"/>
        <end position="696"/>
    </location>
</feature>
<dbReference type="Gene3D" id="4.10.240.10">
    <property type="entry name" value="Zn(2)-C6 fungal-type DNA-binding domain"/>
    <property type="match status" value="1"/>
</dbReference>
<evidence type="ECO:0000256" key="1">
    <source>
        <dbReference type="ARBA" id="ARBA00022723"/>
    </source>
</evidence>
<feature type="domain" description="Zn(2)-C6 fungal-type" evidence="6">
    <location>
        <begin position="35"/>
        <end position="68"/>
    </location>
</feature>
<dbReference type="PANTHER" id="PTHR47840">
    <property type="entry name" value="ZN(II)2CYS6 TRANSCRIPTION FACTOR (EUROFUNG)-RELATED"/>
    <property type="match status" value="1"/>
</dbReference>
<dbReference type="PROSITE" id="PS00463">
    <property type="entry name" value="ZN2_CY6_FUNGAL_1"/>
    <property type="match status" value="1"/>
</dbReference>
<keyword evidence="1" id="KW-0479">Metal-binding</keyword>
<name>A0ABR2I2N5_9PEZI</name>
<dbReference type="Proteomes" id="UP001390339">
    <property type="component" value="Unassembled WGS sequence"/>
</dbReference>
<keyword evidence="2" id="KW-0805">Transcription regulation</keyword>
<evidence type="ECO:0000256" key="5">
    <source>
        <dbReference type="SAM" id="MobiDB-lite"/>
    </source>
</evidence>
<keyword evidence="8" id="KW-1185">Reference proteome</keyword>
<evidence type="ECO:0000313" key="7">
    <source>
        <dbReference type="EMBL" id="KAK8856654.1"/>
    </source>
</evidence>
<dbReference type="SMART" id="SM00906">
    <property type="entry name" value="Fungal_trans"/>
    <property type="match status" value="1"/>
</dbReference>
<dbReference type="CDD" id="cd12148">
    <property type="entry name" value="fungal_TF_MHR"/>
    <property type="match status" value="1"/>
</dbReference>